<evidence type="ECO:0000313" key="3">
    <source>
        <dbReference type="Proteomes" id="UP000243534"/>
    </source>
</evidence>
<protein>
    <submittedName>
        <fullName evidence="1">Uncharacterized protein</fullName>
    </submittedName>
</protein>
<dbReference type="Proteomes" id="UP000244334">
    <property type="component" value="Unassembled WGS sequence"/>
</dbReference>
<dbReference type="Proteomes" id="UP000243534">
    <property type="component" value="Unassembled WGS sequence"/>
</dbReference>
<evidence type="ECO:0000313" key="4">
    <source>
        <dbReference type="Proteomes" id="UP000244334"/>
    </source>
</evidence>
<reference evidence="2 4" key="2">
    <citation type="submission" date="2018-04" db="EMBL/GenBank/DDBJ databases">
        <title>Genomes of the Obligate Erwinia dacicola and Facultative Enterobacter sp. OLF Endosymbionts of the Olive Fruit fly, Bactrocera oleae.</title>
        <authorList>
            <person name="Estes A.M."/>
            <person name="Hearn D.J."/>
            <person name="Agarwal S."/>
            <person name="Pierson E.A."/>
            <person name="Dunning-Hotopp J.C."/>
        </authorList>
    </citation>
    <scope>NUCLEOTIDE SEQUENCE [LARGE SCALE GENOMIC DNA]</scope>
    <source>
        <strain evidence="2 4">Oroville</strain>
    </source>
</reference>
<dbReference type="AlphaFoldDB" id="A0A1E7Z2E1"/>
<evidence type="ECO:0000313" key="1">
    <source>
        <dbReference type="EMBL" id="OFC62950.1"/>
    </source>
</evidence>
<organism evidence="1 3">
    <name type="scientific">Candidatus Erwinia dacicola</name>
    <dbReference type="NCBI Taxonomy" id="252393"/>
    <lineage>
        <taxon>Bacteria</taxon>
        <taxon>Pseudomonadati</taxon>
        <taxon>Pseudomonadota</taxon>
        <taxon>Gammaproteobacteria</taxon>
        <taxon>Enterobacterales</taxon>
        <taxon>Erwiniaceae</taxon>
        <taxon>Erwinia</taxon>
    </lineage>
</organism>
<dbReference type="RefSeq" id="WP_070134238.1">
    <property type="nucleotide sequence ID" value="NZ_LJAM02000676.1"/>
</dbReference>
<evidence type="ECO:0000313" key="2">
    <source>
        <dbReference type="EMBL" id="RAP69604.1"/>
    </source>
</evidence>
<keyword evidence="4" id="KW-1185">Reference proteome</keyword>
<dbReference type="OrthoDB" id="6556678at2"/>
<name>A0A1E7Z2E1_9GAMM</name>
<reference evidence="1 3" key="1">
    <citation type="submission" date="2016-07" db="EMBL/GenBank/DDBJ databases">
        <authorList>
            <person name="Yuval B."/>
        </authorList>
    </citation>
    <scope>NUCLEOTIDE SEQUENCE [LARGE SCALE GENOMIC DNA]</scope>
    <source>
        <strain evidence="1 3">IL</strain>
    </source>
</reference>
<dbReference type="EMBL" id="MAYS01000154">
    <property type="protein sequence ID" value="OFC62950.1"/>
    <property type="molecule type" value="Genomic_DNA"/>
</dbReference>
<sequence>MEKQPCCQLCGIVTDKLYRFQEDKQPERVYCLMCFEQQTDELATDSTVGYYGVKRHPRASFALLKRAMIHALNSPDEVQQNKAKRVLRKLSESAELIADTYGSNRSDDLRDVLGRQGRLVLLDSEKDIQQQISAEKDGFPDASQWAEIYSRRVKK</sequence>
<dbReference type="EMBL" id="LJAM02000676">
    <property type="protein sequence ID" value="RAP69604.1"/>
    <property type="molecule type" value="Genomic_DNA"/>
</dbReference>
<comment type="caution">
    <text evidence="1">The sequence shown here is derived from an EMBL/GenBank/DDBJ whole genome shotgun (WGS) entry which is preliminary data.</text>
</comment>
<gene>
    <name evidence="2" type="ORF">ACZ87_03605</name>
    <name evidence="1" type="ORF">BBW68_07360</name>
</gene>
<accession>A0A1E7Z2E1</accession>
<proteinExistence type="predicted"/>